<dbReference type="Proteomes" id="UP000664032">
    <property type="component" value="Unassembled WGS sequence"/>
</dbReference>
<name>A0ACB8HDE4_PSICU</name>
<comment type="caution">
    <text evidence="1">The sequence shown here is derived from an EMBL/GenBank/DDBJ whole genome shotgun (WGS) entry which is preliminary data.</text>
</comment>
<dbReference type="EMBL" id="JAFIQS020000002">
    <property type="protein sequence ID" value="KAH9485180.1"/>
    <property type="molecule type" value="Genomic_DNA"/>
</dbReference>
<organism evidence="1 2">
    <name type="scientific">Psilocybe cubensis</name>
    <name type="common">Psychedelic mushroom</name>
    <name type="synonym">Stropharia cubensis</name>
    <dbReference type="NCBI Taxonomy" id="181762"/>
    <lineage>
        <taxon>Eukaryota</taxon>
        <taxon>Fungi</taxon>
        <taxon>Dikarya</taxon>
        <taxon>Basidiomycota</taxon>
        <taxon>Agaricomycotina</taxon>
        <taxon>Agaricomycetes</taxon>
        <taxon>Agaricomycetidae</taxon>
        <taxon>Agaricales</taxon>
        <taxon>Agaricineae</taxon>
        <taxon>Strophariaceae</taxon>
        <taxon>Psilocybe</taxon>
    </lineage>
</organism>
<gene>
    <name evidence="1" type="ORF">JR316_0002087</name>
</gene>
<sequence>MTSSGPSNAIRDMQCLFIPDDSTPERPIEEMNIHFPPGKSFGDVVCEVLQCERECPEILVTDEHLAVFNGHDDVLLAWKGTPASSFAVRCS</sequence>
<proteinExistence type="predicted"/>
<keyword evidence="2" id="KW-1185">Reference proteome</keyword>
<evidence type="ECO:0000313" key="1">
    <source>
        <dbReference type="EMBL" id="KAH9485180.1"/>
    </source>
</evidence>
<evidence type="ECO:0000313" key="2">
    <source>
        <dbReference type="Proteomes" id="UP000664032"/>
    </source>
</evidence>
<accession>A0ACB8HDE4</accession>
<reference evidence="1" key="1">
    <citation type="submission" date="2021-10" db="EMBL/GenBank/DDBJ databases">
        <title>Psilocybe cubensis genome.</title>
        <authorList>
            <person name="Mckernan K.J."/>
            <person name="Crawford S."/>
            <person name="Trippe A."/>
            <person name="Kane L.T."/>
            <person name="Mclaughlin S."/>
        </authorList>
    </citation>
    <scope>NUCLEOTIDE SEQUENCE</scope>
    <source>
        <strain evidence="1">MGC-MH-2018</strain>
    </source>
</reference>
<protein>
    <submittedName>
        <fullName evidence="1">Uncharacterized protein</fullName>
    </submittedName>
</protein>